<comment type="caution">
    <text evidence="2">The sequence shown here is derived from an EMBL/GenBank/DDBJ whole genome shotgun (WGS) entry which is preliminary data.</text>
</comment>
<keyword evidence="1" id="KW-0472">Membrane</keyword>
<name>A0A0W8E959_9ZZZZ</name>
<accession>A0A0W8E959</accession>
<dbReference type="AlphaFoldDB" id="A0A0W8E959"/>
<evidence type="ECO:0000313" key="2">
    <source>
        <dbReference type="EMBL" id="KUG05052.1"/>
    </source>
</evidence>
<proteinExistence type="predicted"/>
<dbReference type="EMBL" id="LNQE01001831">
    <property type="protein sequence ID" value="KUG05052.1"/>
    <property type="molecule type" value="Genomic_DNA"/>
</dbReference>
<keyword evidence="1" id="KW-1133">Transmembrane helix</keyword>
<protein>
    <submittedName>
        <fullName evidence="2">Uncharacterized protein</fullName>
    </submittedName>
</protein>
<feature type="transmembrane region" description="Helical" evidence="1">
    <location>
        <begin position="381"/>
        <end position="401"/>
    </location>
</feature>
<feature type="transmembrane region" description="Helical" evidence="1">
    <location>
        <begin position="343"/>
        <end position="361"/>
    </location>
</feature>
<evidence type="ECO:0000256" key="1">
    <source>
        <dbReference type="SAM" id="Phobius"/>
    </source>
</evidence>
<sequence length="440" mass="49741">MSGITGLFRYYCYLSDDAYKFQPVLDRLKAAEYQYLAPENAIKEQSRGRQGNFFYELEQQKTKILVLQMLGEELSVPDSLVSLADIEAKGLAQDELLGQTSVVLSTKLSWADLIDSVQSLSNRRIENFLHIQAGQLARFVPAAHHVYYACLPDNYDRNSARLLSYSLPLIEARYIETRMISNLLRDRSRIIEQERAELDRKLSQILHTHMVKEQSGLKLVEELEEQIQELSSAYGMIAGNSSMVGEGRSRLEGSLKSFMSQLRTEPALKLDQDTVEIISSPFLNRLKSMAALNEMLKNSRDSHQAAIDVVRSRIDIMNSRANISTQEKIRDLMELNTSIQKQSLVFQFAAGLIEFIVLAYYSHSLWKSLAYNAYNNVPSMVQLIMVMLFSGLTTYLTHIVAEYLQGDTHAKKKIFLAGIPLFLLLLVVLIGTVLLGGGTH</sequence>
<organism evidence="2">
    <name type="scientific">hydrocarbon metagenome</name>
    <dbReference type="NCBI Taxonomy" id="938273"/>
    <lineage>
        <taxon>unclassified sequences</taxon>
        <taxon>metagenomes</taxon>
        <taxon>ecological metagenomes</taxon>
    </lineage>
</organism>
<keyword evidence="1" id="KW-0812">Transmembrane</keyword>
<gene>
    <name evidence="2" type="ORF">ASZ90_017541</name>
</gene>
<feature type="transmembrane region" description="Helical" evidence="1">
    <location>
        <begin position="413"/>
        <end position="435"/>
    </location>
</feature>
<reference evidence="2" key="1">
    <citation type="journal article" date="2015" name="Proc. Natl. Acad. Sci. U.S.A.">
        <title>Networks of energetic and metabolic interactions define dynamics in microbial communities.</title>
        <authorList>
            <person name="Embree M."/>
            <person name="Liu J.K."/>
            <person name="Al-Bassam M.M."/>
            <person name="Zengler K."/>
        </authorList>
    </citation>
    <scope>NUCLEOTIDE SEQUENCE</scope>
</reference>